<keyword evidence="6" id="KW-0963">Cytoplasm</keyword>
<dbReference type="GeneTree" id="ENSGT00530000063604"/>
<evidence type="ECO:0000256" key="5">
    <source>
        <dbReference type="ARBA" id="ARBA00012911"/>
    </source>
</evidence>
<feature type="active site" description="Proton donor/acceptor" evidence="12">
    <location>
        <position position="140"/>
    </location>
</feature>
<evidence type="ECO:0000256" key="2">
    <source>
        <dbReference type="ARBA" id="ARBA00004878"/>
    </source>
</evidence>
<comment type="subunit">
    <text evidence="4">Homotetramer.</text>
</comment>
<keyword evidence="9" id="KW-0119">Carbohydrate metabolism</keyword>
<evidence type="ECO:0000256" key="9">
    <source>
        <dbReference type="ARBA" id="ARBA00023277"/>
    </source>
</evidence>
<feature type="binding site" evidence="13">
    <location>
        <position position="212"/>
    </location>
    <ligand>
        <name>pyruvate</name>
        <dbReference type="ChEBI" id="CHEBI:15361"/>
    </ligand>
</feature>
<feature type="active site" description="Schiff-base intermediate with substrate" evidence="12">
    <location>
        <position position="170"/>
    </location>
</feature>
<dbReference type="OMA" id="YWNAISA"/>
<dbReference type="STRING" id="51511.ENSCSAVP00000018167"/>
<comment type="subcellular location">
    <subcellularLocation>
        <location evidence="1">Cytoplasm</location>
    </subcellularLocation>
</comment>
<evidence type="ECO:0000313" key="15">
    <source>
        <dbReference type="Proteomes" id="UP000007875"/>
    </source>
</evidence>
<evidence type="ECO:0000256" key="8">
    <source>
        <dbReference type="ARBA" id="ARBA00023270"/>
    </source>
</evidence>
<dbReference type="PRINTS" id="PR00146">
    <property type="entry name" value="DHPICSNTHASE"/>
</dbReference>
<dbReference type="GO" id="GO:0008747">
    <property type="term" value="F:N-acetylneuraminate lyase activity"/>
    <property type="evidence" value="ECO:0007669"/>
    <property type="project" value="UniProtKB-EC"/>
</dbReference>
<organism evidence="14 15">
    <name type="scientific">Ciona savignyi</name>
    <name type="common">Pacific transparent sea squirt</name>
    <dbReference type="NCBI Taxonomy" id="51511"/>
    <lineage>
        <taxon>Eukaryota</taxon>
        <taxon>Metazoa</taxon>
        <taxon>Chordata</taxon>
        <taxon>Tunicata</taxon>
        <taxon>Ascidiacea</taxon>
        <taxon>Phlebobranchia</taxon>
        <taxon>Cionidae</taxon>
        <taxon>Ciona</taxon>
    </lineage>
</organism>
<dbReference type="Pfam" id="PF00701">
    <property type="entry name" value="DHDPS"/>
    <property type="match status" value="1"/>
</dbReference>
<evidence type="ECO:0000256" key="10">
    <source>
        <dbReference type="ARBA" id="ARBA00044906"/>
    </source>
</evidence>
<protein>
    <recommendedName>
        <fullName evidence="5">N-acetylneuraminate lyase</fullName>
        <ecNumber evidence="5">4.1.3.3</ecNumber>
    </recommendedName>
</protein>
<dbReference type="PIRSF" id="PIRSF001365">
    <property type="entry name" value="DHDPS"/>
    <property type="match status" value="1"/>
</dbReference>
<evidence type="ECO:0000256" key="12">
    <source>
        <dbReference type="PIRSR" id="PIRSR001365-1"/>
    </source>
</evidence>
<evidence type="ECO:0000256" key="13">
    <source>
        <dbReference type="PIRSR" id="PIRSR001365-2"/>
    </source>
</evidence>
<feature type="binding site" evidence="13">
    <location>
        <position position="49"/>
    </location>
    <ligand>
        <name>pyruvate</name>
        <dbReference type="ChEBI" id="CHEBI:15361"/>
    </ligand>
</feature>
<dbReference type="GO" id="GO:0005737">
    <property type="term" value="C:cytoplasm"/>
    <property type="evidence" value="ECO:0007669"/>
    <property type="project" value="UniProtKB-SubCell"/>
</dbReference>
<evidence type="ECO:0000256" key="7">
    <source>
        <dbReference type="ARBA" id="ARBA00023239"/>
    </source>
</evidence>
<keyword evidence="7 11" id="KW-0456">Lyase</keyword>
<evidence type="ECO:0000256" key="3">
    <source>
        <dbReference type="ARBA" id="ARBA00006324"/>
    </source>
</evidence>
<reference evidence="14" key="2">
    <citation type="submission" date="2025-08" db="UniProtKB">
        <authorList>
            <consortium name="Ensembl"/>
        </authorList>
    </citation>
    <scope>IDENTIFICATION</scope>
</reference>
<dbReference type="Ensembl" id="ENSCSAVT00000018364.1">
    <property type="protein sequence ID" value="ENSCSAVP00000018167.1"/>
    <property type="gene ID" value="ENSCSAVG00000010690.1"/>
</dbReference>
<proteinExistence type="inferred from homology"/>
<reference evidence="15" key="1">
    <citation type="submission" date="2003-08" db="EMBL/GenBank/DDBJ databases">
        <authorList>
            <person name="Birren B."/>
            <person name="Nusbaum C."/>
            <person name="Abebe A."/>
            <person name="Abouelleil A."/>
            <person name="Adekoya E."/>
            <person name="Ait-zahra M."/>
            <person name="Allen N."/>
            <person name="Allen T."/>
            <person name="An P."/>
            <person name="Anderson M."/>
            <person name="Anderson S."/>
            <person name="Arachchi H."/>
            <person name="Armbruster J."/>
            <person name="Bachantsang P."/>
            <person name="Baldwin J."/>
            <person name="Barry A."/>
            <person name="Bayul T."/>
            <person name="Blitshsteyn B."/>
            <person name="Bloom T."/>
            <person name="Blye J."/>
            <person name="Boguslavskiy L."/>
            <person name="Borowsky M."/>
            <person name="Boukhgalter B."/>
            <person name="Brunache A."/>
            <person name="Butler J."/>
            <person name="Calixte N."/>
            <person name="Calvo S."/>
            <person name="Camarata J."/>
            <person name="Campo K."/>
            <person name="Chang J."/>
            <person name="Cheshatsang Y."/>
            <person name="Citroen M."/>
            <person name="Collymore A."/>
            <person name="Considine T."/>
            <person name="Cook A."/>
            <person name="Cooke P."/>
            <person name="Corum B."/>
            <person name="Cuomo C."/>
            <person name="David R."/>
            <person name="Dawoe T."/>
            <person name="Degray S."/>
            <person name="Dodge S."/>
            <person name="Dooley K."/>
            <person name="Dorje P."/>
            <person name="Dorjee K."/>
            <person name="Dorris L."/>
            <person name="Duffey N."/>
            <person name="Dupes A."/>
            <person name="Elkins T."/>
            <person name="Engels R."/>
            <person name="Erickson J."/>
            <person name="Farina A."/>
            <person name="Faro S."/>
            <person name="Ferreira P."/>
            <person name="Fischer H."/>
            <person name="Fitzgerald M."/>
            <person name="Foley K."/>
            <person name="Gage D."/>
            <person name="Galagan J."/>
            <person name="Gearin G."/>
            <person name="Gnerre S."/>
            <person name="Gnirke A."/>
            <person name="Goyette A."/>
            <person name="Graham J."/>
            <person name="Grandbois E."/>
            <person name="Gyaltsen K."/>
            <person name="Hafez N."/>
            <person name="Hagopian D."/>
            <person name="Hagos B."/>
            <person name="Hall J."/>
            <person name="Hatcher B."/>
            <person name="Heller A."/>
            <person name="Higgins H."/>
            <person name="Honan T."/>
            <person name="Horn A."/>
            <person name="Houde N."/>
            <person name="Hughes L."/>
            <person name="Hulme W."/>
            <person name="Husby E."/>
            <person name="Iliev I."/>
            <person name="Jaffe D."/>
            <person name="Jones C."/>
            <person name="Kamal M."/>
            <person name="Kamat A."/>
            <person name="Kamvysselis M."/>
            <person name="Karlsson E."/>
            <person name="Kells C."/>
            <person name="Kieu A."/>
            <person name="Kisner P."/>
            <person name="Kodira C."/>
            <person name="Kulbokas E."/>
            <person name="Labutti K."/>
            <person name="Lama D."/>
            <person name="Landers T."/>
            <person name="Leger J."/>
            <person name="Levine S."/>
            <person name="Lewis D."/>
            <person name="Lewis T."/>
            <person name="Lindblad-toh K."/>
            <person name="Liu X."/>
            <person name="Lokyitsang T."/>
            <person name="Lokyitsang Y."/>
            <person name="Lucien O."/>
            <person name="Lui A."/>
            <person name="Ma L.J."/>
            <person name="Mabbitt R."/>
            <person name="Macdonald J."/>
            <person name="Maclean C."/>
            <person name="Major J."/>
            <person name="Manning J."/>
            <person name="Marabella R."/>
            <person name="Maru K."/>
            <person name="Matthews C."/>
            <person name="Mauceli E."/>
            <person name="Mccarthy M."/>
            <person name="Mcdonough S."/>
            <person name="Mcghee T."/>
            <person name="Meldrim J."/>
            <person name="Meneus L."/>
            <person name="Mesirov J."/>
            <person name="Mihalev A."/>
            <person name="Mihova T."/>
            <person name="Mikkelsen T."/>
            <person name="Mlenga V."/>
            <person name="Moru K."/>
            <person name="Mozes J."/>
            <person name="Mulrain L."/>
            <person name="Munson G."/>
            <person name="Naylor J."/>
            <person name="Newes C."/>
            <person name="Nguyen C."/>
            <person name="Nguyen N."/>
            <person name="Nguyen T."/>
            <person name="Nicol R."/>
            <person name="Nielsen C."/>
            <person name="Nizzari M."/>
            <person name="Norbu C."/>
            <person name="Norbu N."/>
            <person name="O'donnell P."/>
            <person name="Okoawo O."/>
            <person name="O'leary S."/>
            <person name="Omotosho B."/>
            <person name="O'neill K."/>
            <person name="Osman S."/>
            <person name="Parker S."/>
            <person name="Perrin D."/>
            <person name="Phunkhang P."/>
            <person name="Piqani B."/>
            <person name="Purcell S."/>
            <person name="Rachupka T."/>
            <person name="Ramasamy U."/>
            <person name="Rameau R."/>
            <person name="Ray V."/>
            <person name="Raymond C."/>
            <person name="Retta R."/>
            <person name="Richardson S."/>
            <person name="Rise C."/>
            <person name="Rodriguez J."/>
            <person name="Rogers J."/>
            <person name="Rogov P."/>
            <person name="Rutman M."/>
            <person name="Schupbach R."/>
            <person name="Seaman C."/>
            <person name="Settipalli S."/>
            <person name="Sharpe T."/>
            <person name="Sheridan J."/>
            <person name="Sherpa N."/>
            <person name="Shi J."/>
            <person name="Smirnov S."/>
            <person name="Smith C."/>
            <person name="Sougnez C."/>
            <person name="Spencer B."/>
            <person name="Stalker J."/>
            <person name="Stange-thomann N."/>
            <person name="Stavropoulos S."/>
            <person name="Stetson K."/>
            <person name="Stone C."/>
            <person name="Stone S."/>
            <person name="Stubbs M."/>
            <person name="Talamas J."/>
            <person name="Tchuinga P."/>
            <person name="Tenzing P."/>
            <person name="Tesfaye S."/>
            <person name="Theodore J."/>
            <person name="Thoulutsang Y."/>
            <person name="Topham K."/>
            <person name="Towey S."/>
            <person name="Tsamla T."/>
            <person name="Tsomo N."/>
            <person name="Vallee D."/>
            <person name="Vassiliev H."/>
            <person name="Venkataraman V."/>
            <person name="Vinson J."/>
            <person name="Vo A."/>
            <person name="Wade C."/>
            <person name="Wang S."/>
            <person name="Wangchuk T."/>
            <person name="Wangdi T."/>
            <person name="Whittaker C."/>
            <person name="Wilkinson J."/>
            <person name="Wu Y."/>
            <person name="Wyman D."/>
            <person name="Yadav S."/>
            <person name="Yang S."/>
            <person name="Yang X."/>
            <person name="Yeager S."/>
            <person name="Yee E."/>
            <person name="Young G."/>
            <person name="Zainoun J."/>
            <person name="Zembeck L."/>
            <person name="Zimmer A."/>
            <person name="Zody M."/>
            <person name="Lander E."/>
        </authorList>
    </citation>
    <scope>NUCLEOTIDE SEQUENCE [LARGE SCALE GENOMIC DNA]</scope>
</reference>
<sequence>MKNPNLKGLIAAPFSPMLENGDLNFAILDDYVDYLVTQGVCSVYVNGTTGEGLSLSFEERKLAAEKWVQAGKGKLKSVIIQVGSCSLRDTKALAKHAAAKGADVIATLPPFFFKPKTIGLLVDYLAEVAAEVPDVPFMYYHIPEMTGVHFDMAKLMKEAADRIPNFGGLKFTSLDLSEFGRCSELFGDQLTICYSKDEQVSGAYMLGATAAVGSTYNYCGKLNNKIIDACMNGDFKTAGKLQKKVTLFIGVLLDYGLDVAINKAVMTKLSGLDMGPSRLPLAPVSAQTVENITKDLKKIEFFDWGQ</sequence>
<dbReference type="AlphaFoldDB" id="H2ZKQ1"/>
<reference evidence="14" key="3">
    <citation type="submission" date="2025-09" db="UniProtKB">
        <authorList>
            <consortium name="Ensembl"/>
        </authorList>
    </citation>
    <scope>IDENTIFICATION</scope>
</reference>
<dbReference type="EC" id="4.1.3.3" evidence="5"/>
<dbReference type="PANTHER" id="PTHR12128:SF21">
    <property type="entry name" value="N-ACETYLNEURAMINATE LYASE"/>
    <property type="match status" value="1"/>
</dbReference>
<name>H2ZKQ1_CIOSA</name>
<dbReference type="SUPFAM" id="SSF51569">
    <property type="entry name" value="Aldolase"/>
    <property type="match status" value="1"/>
</dbReference>
<evidence type="ECO:0000256" key="11">
    <source>
        <dbReference type="PIRNR" id="PIRNR001365"/>
    </source>
</evidence>
<dbReference type="PROSITE" id="PS00665">
    <property type="entry name" value="DHDPS_1"/>
    <property type="match status" value="1"/>
</dbReference>
<evidence type="ECO:0000256" key="6">
    <source>
        <dbReference type="ARBA" id="ARBA00022490"/>
    </source>
</evidence>
<dbReference type="eggNOG" id="ENOG502QQA3">
    <property type="taxonomic scope" value="Eukaryota"/>
</dbReference>
<comment type="catalytic activity">
    <reaction evidence="10">
        <text>aceneuramate = aldehydo-N-acetyl-D-mannosamine + pyruvate</text>
        <dbReference type="Rhea" id="RHEA:23296"/>
        <dbReference type="ChEBI" id="CHEBI:15361"/>
        <dbReference type="ChEBI" id="CHEBI:17122"/>
        <dbReference type="ChEBI" id="CHEBI:173083"/>
        <dbReference type="EC" id="4.1.3.3"/>
    </reaction>
</comment>
<dbReference type="InterPro" id="IPR013785">
    <property type="entry name" value="Aldolase_TIM"/>
</dbReference>
<dbReference type="InterPro" id="IPR002220">
    <property type="entry name" value="DapA-like"/>
</dbReference>
<dbReference type="InterPro" id="IPR020624">
    <property type="entry name" value="Schiff_base-form_aldolases_CS"/>
</dbReference>
<dbReference type="InParanoid" id="H2ZKQ1"/>
<dbReference type="SMART" id="SM01130">
    <property type="entry name" value="DHDPS"/>
    <property type="match status" value="1"/>
</dbReference>
<dbReference type="Proteomes" id="UP000007875">
    <property type="component" value="Unassembled WGS sequence"/>
</dbReference>
<evidence type="ECO:0000256" key="4">
    <source>
        <dbReference type="ARBA" id="ARBA00011881"/>
    </source>
</evidence>
<dbReference type="FunCoup" id="H2ZKQ1">
    <property type="interactions" value="1"/>
</dbReference>
<evidence type="ECO:0000313" key="14">
    <source>
        <dbReference type="Ensembl" id="ENSCSAVP00000018167.1"/>
    </source>
</evidence>
<comment type="pathway">
    <text evidence="2">Amino-sugar metabolism; N-acetylneuraminate degradation.</text>
</comment>
<dbReference type="HOGENOM" id="CLU_049343_6_1_1"/>
<dbReference type="Gene3D" id="3.20.20.70">
    <property type="entry name" value="Aldolase class I"/>
    <property type="match status" value="1"/>
</dbReference>
<evidence type="ECO:0000256" key="1">
    <source>
        <dbReference type="ARBA" id="ARBA00004496"/>
    </source>
</evidence>
<accession>H2ZKQ1</accession>
<keyword evidence="8" id="KW-0704">Schiff base</keyword>
<dbReference type="PANTHER" id="PTHR12128">
    <property type="entry name" value="DIHYDRODIPICOLINATE SYNTHASE"/>
    <property type="match status" value="1"/>
</dbReference>
<keyword evidence="15" id="KW-1185">Reference proteome</keyword>
<comment type="similarity">
    <text evidence="3">Belongs to the DapA family. NanA subfamily.</text>
</comment>